<name>A0A853IIF8_9GAMM</name>
<organism evidence="1 2">
    <name type="scientific">Spartinivicinus marinus</name>
    <dbReference type="NCBI Taxonomy" id="2994442"/>
    <lineage>
        <taxon>Bacteria</taxon>
        <taxon>Pseudomonadati</taxon>
        <taxon>Pseudomonadota</taxon>
        <taxon>Gammaproteobacteria</taxon>
        <taxon>Oceanospirillales</taxon>
        <taxon>Zooshikellaceae</taxon>
        <taxon>Spartinivicinus</taxon>
    </lineage>
</organism>
<reference evidence="1 2" key="1">
    <citation type="submission" date="2020-07" db="EMBL/GenBank/DDBJ databases">
        <title>Endozoicomonas sp. nov., isolated from sediment.</title>
        <authorList>
            <person name="Gu T."/>
        </authorList>
    </citation>
    <scope>NUCLEOTIDE SEQUENCE [LARGE SCALE GENOMIC DNA]</scope>
    <source>
        <strain evidence="1 2">SM1973</strain>
    </source>
</reference>
<dbReference type="EMBL" id="JACCKB010000154">
    <property type="protein sequence ID" value="NYZ69814.1"/>
    <property type="molecule type" value="Genomic_DNA"/>
</dbReference>
<dbReference type="AlphaFoldDB" id="A0A853IIF8"/>
<gene>
    <name evidence="1" type="ORF">H0A36_27770</name>
</gene>
<comment type="caution">
    <text evidence="1">The sequence shown here is derived from an EMBL/GenBank/DDBJ whole genome shotgun (WGS) entry which is preliminary data.</text>
</comment>
<protein>
    <submittedName>
        <fullName evidence="1">Uncharacterized protein</fullName>
    </submittedName>
</protein>
<dbReference type="RefSeq" id="WP_180571786.1">
    <property type="nucleotide sequence ID" value="NZ_JACCKB010000154.1"/>
</dbReference>
<dbReference type="Proteomes" id="UP000569732">
    <property type="component" value="Unassembled WGS sequence"/>
</dbReference>
<sequence>MSRVFIGYDYRLKASSPYLGIDSSVCLQPEFIDKPNSKGITPSKTTNGLNLFDELLDVEIPLDTAVLAFDANKQIIQHMASTFGLYHMLEKKNDFLFSAGFKFIGFDVVDLYTQETFLLHVDTTGYSINSYGLIEKESMADDLAKSINDTYKYDSVGVWLKI</sequence>
<evidence type="ECO:0000313" key="2">
    <source>
        <dbReference type="Proteomes" id="UP000569732"/>
    </source>
</evidence>
<proteinExistence type="predicted"/>
<keyword evidence="2" id="KW-1185">Reference proteome</keyword>
<evidence type="ECO:0000313" key="1">
    <source>
        <dbReference type="EMBL" id="NYZ69814.1"/>
    </source>
</evidence>
<accession>A0A853IIF8</accession>